<dbReference type="Gene3D" id="2.10.260.10">
    <property type="match status" value="1"/>
</dbReference>
<dbReference type="GO" id="GO:0003677">
    <property type="term" value="F:DNA binding"/>
    <property type="evidence" value="ECO:0007669"/>
    <property type="project" value="InterPro"/>
</dbReference>
<evidence type="ECO:0000313" key="2">
    <source>
        <dbReference type="EMBL" id="SFL13368.1"/>
    </source>
</evidence>
<dbReference type="SMART" id="SM00966">
    <property type="entry name" value="SpoVT_AbrB"/>
    <property type="match status" value="1"/>
</dbReference>
<proteinExistence type="predicted"/>
<dbReference type="STRING" id="414703.SAMN04488125_109122"/>
<gene>
    <name evidence="2" type="ORF">SAMN04488125_109122</name>
</gene>
<dbReference type="NCBIfam" id="TIGR02609">
    <property type="entry name" value="doc_partner"/>
    <property type="match status" value="1"/>
</dbReference>
<feature type="domain" description="SpoVT-AbrB" evidence="1">
    <location>
        <begin position="6"/>
        <end position="52"/>
    </location>
</feature>
<dbReference type="EMBL" id="FOSV01000009">
    <property type="protein sequence ID" value="SFL13368.1"/>
    <property type="molecule type" value="Genomic_DNA"/>
</dbReference>
<dbReference type="OrthoDB" id="5459182at2"/>
<keyword evidence="3" id="KW-1185">Reference proteome</keyword>
<evidence type="ECO:0000259" key="1">
    <source>
        <dbReference type="SMART" id="SM00966"/>
    </source>
</evidence>
<organism evidence="2 3">
    <name type="scientific">Methylorubrum salsuginis</name>
    <dbReference type="NCBI Taxonomy" id="414703"/>
    <lineage>
        <taxon>Bacteria</taxon>
        <taxon>Pseudomonadati</taxon>
        <taxon>Pseudomonadota</taxon>
        <taxon>Alphaproteobacteria</taxon>
        <taxon>Hyphomicrobiales</taxon>
        <taxon>Methylobacteriaceae</taxon>
        <taxon>Methylorubrum</taxon>
    </lineage>
</organism>
<dbReference type="InterPro" id="IPR037914">
    <property type="entry name" value="SpoVT-AbrB_sf"/>
</dbReference>
<dbReference type="InterPro" id="IPR007159">
    <property type="entry name" value="SpoVT-AbrB_dom"/>
</dbReference>
<dbReference type="InterPro" id="IPR013432">
    <property type="entry name" value="Doc_partner"/>
</dbReference>
<evidence type="ECO:0000313" key="3">
    <source>
        <dbReference type="Proteomes" id="UP000198804"/>
    </source>
</evidence>
<dbReference type="SUPFAM" id="SSF89447">
    <property type="entry name" value="AbrB/MazE/MraZ-like"/>
    <property type="match status" value="1"/>
</dbReference>
<dbReference type="Pfam" id="PF04014">
    <property type="entry name" value="MazE_antitoxin"/>
    <property type="match status" value="1"/>
</dbReference>
<reference evidence="3" key="1">
    <citation type="submission" date="2016-10" db="EMBL/GenBank/DDBJ databases">
        <authorList>
            <person name="Varghese N."/>
            <person name="Submissions S."/>
        </authorList>
    </citation>
    <scope>NUCLEOTIDE SEQUENCE [LARGE SCALE GENOMIC DNA]</scope>
    <source>
        <strain evidence="3">CGMCC 1.6474</strain>
    </source>
</reference>
<sequence length="74" mass="8436">MKLEVKKIGNSTGLILPKELLTQLNLQQGQWLHVTQMADGAVRLTPYDPNFDQAMAVVDEIMDEYRDTFRSLAK</sequence>
<dbReference type="AlphaFoldDB" id="A0A1I4F5Y5"/>
<dbReference type="RefSeq" id="WP_091946469.1">
    <property type="nucleotide sequence ID" value="NZ_FOSV01000009.1"/>
</dbReference>
<name>A0A1I4F5Y5_9HYPH</name>
<accession>A0A1I4F5Y5</accession>
<protein>
    <submittedName>
        <fullName evidence="2">Putative addiction module antidote</fullName>
    </submittedName>
</protein>
<dbReference type="Proteomes" id="UP000198804">
    <property type="component" value="Unassembled WGS sequence"/>
</dbReference>